<feature type="compositionally biased region" description="Acidic residues" evidence="1">
    <location>
        <begin position="70"/>
        <end position="82"/>
    </location>
</feature>
<dbReference type="EMBL" id="BRZA01000002">
    <property type="protein sequence ID" value="GLC88636.1"/>
    <property type="molecule type" value="Genomic_DNA"/>
</dbReference>
<dbReference type="RefSeq" id="WP_264988398.1">
    <property type="nucleotide sequence ID" value="NZ_BRZA01000002.1"/>
</dbReference>
<proteinExistence type="predicted"/>
<evidence type="ECO:0008006" key="4">
    <source>
        <dbReference type="Google" id="ProtNLM"/>
    </source>
</evidence>
<organism evidence="2 3">
    <name type="scientific">Lysinibacillus piscis</name>
    <dbReference type="NCBI Taxonomy" id="2518931"/>
    <lineage>
        <taxon>Bacteria</taxon>
        <taxon>Bacillati</taxon>
        <taxon>Bacillota</taxon>
        <taxon>Bacilli</taxon>
        <taxon>Bacillales</taxon>
        <taxon>Bacillaceae</taxon>
        <taxon>Lysinibacillus</taxon>
    </lineage>
</organism>
<evidence type="ECO:0000313" key="2">
    <source>
        <dbReference type="EMBL" id="GLC88636.1"/>
    </source>
</evidence>
<feature type="region of interest" description="Disordered" evidence="1">
    <location>
        <begin position="57"/>
        <end position="91"/>
    </location>
</feature>
<protein>
    <recommendedName>
        <fullName evidence="4">Endolytic transglycosylase MltG</fullName>
    </recommendedName>
</protein>
<reference evidence="2" key="1">
    <citation type="submission" date="2022-08" db="EMBL/GenBank/DDBJ databases">
        <title>Draft genome sequence of Lysinibacillus sp. strain KH24.</title>
        <authorList>
            <person name="Kanbe H."/>
            <person name="Itoh H."/>
        </authorList>
    </citation>
    <scope>NUCLEOTIDE SEQUENCE</scope>
    <source>
        <strain evidence="2">KH24</strain>
    </source>
</reference>
<dbReference type="Proteomes" id="UP001065593">
    <property type="component" value="Unassembled WGS sequence"/>
</dbReference>
<name>A0ABQ5NJT8_9BACI</name>
<dbReference type="Gene3D" id="3.30.1490.480">
    <property type="entry name" value="Endolytic murein transglycosylase"/>
    <property type="match status" value="1"/>
</dbReference>
<gene>
    <name evidence="2" type="ORF">LYSBPC_17630</name>
</gene>
<evidence type="ECO:0000256" key="1">
    <source>
        <dbReference type="SAM" id="MobiDB-lite"/>
    </source>
</evidence>
<accession>A0ABQ5NJT8</accession>
<sequence length="162" mass="17880">MNKSSLRAFGIALFLVGALITLAQRFDINIGLPATAVTKTDDSAKWQKRLQQAQEEIASLQKQLSQESSTEVETETPEEASTDSENTTTEDVNMMTLQIYSGMTPYTVAQKLEVGGIIDNAVEMELLLANPRYARSLQIGFYDINSAMSLEEIARLITGKKQ</sequence>
<comment type="caution">
    <text evidence="2">The sequence shown here is derived from an EMBL/GenBank/DDBJ whole genome shotgun (WGS) entry which is preliminary data.</text>
</comment>
<evidence type="ECO:0000313" key="3">
    <source>
        <dbReference type="Proteomes" id="UP001065593"/>
    </source>
</evidence>
<keyword evidence="3" id="KW-1185">Reference proteome</keyword>